<dbReference type="EMBL" id="JAMZFV010000002">
    <property type="protein sequence ID" value="MCP1109137.1"/>
    <property type="molecule type" value="Genomic_DNA"/>
</dbReference>
<dbReference type="SUPFAM" id="SSF88659">
    <property type="entry name" value="Sigma3 and sigma4 domains of RNA polymerase sigma factors"/>
    <property type="match status" value="2"/>
</dbReference>
<dbReference type="InterPro" id="IPR013325">
    <property type="entry name" value="RNA_pol_sigma_r2"/>
</dbReference>
<dbReference type="NCBIfam" id="TIGR02479">
    <property type="entry name" value="FliA_WhiG"/>
    <property type="match status" value="1"/>
</dbReference>
<dbReference type="PROSITE" id="PS00716">
    <property type="entry name" value="SIGMA70_2"/>
    <property type="match status" value="1"/>
</dbReference>
<dbReference type="PIRSF" id="PIRSF000770">
    <property type="entry name" value="RNA_pol_sigma-SigE/K"/>
    <property type="match status" value="1"/>
</dbReference>
<gene>
    <name evidence="6" type="ORF">NK118_02620</name>
</gene>
<dbReference type="Gene3D" id="1.10.1740.10">
    <property type="match status" value="1"/>
</dbReference>
<evidence type="ECO:0000256" key="2">
    <source>
        <dbReference type="ARBA" id="ARBA00023082"/>
    </source>
</evidence>
<keyword evidence="1" id="KW-0805">Transcription regulation</keyword>
<keyword evidence="3" id="KW-0238">DNA-binding</keyword>
<keyword evidence="4" id="KW-0804">Transcription</keyword>
<proteinExistence type="predicted"/>
<dbReference type="InterPro" id="IPR014284">
    <property type="entry name" value="RNA_pol_sigma-70_dom"/>
</dbReference>
<keyword evidence="2" id="KW-0731">Sigma factor</keyword>
<sequence length="262" mass="30388">MLDYTNEELLVRYRLTGDIKIKKELTMRYLYIVRSIAIQMRDVFAGFAQLDDIINEGVIVLMGAIDKFDESKNAKFETYVSKRIRGMVIDLARKQDWVPRGLRKSLRDLERERNTFFADYGREPTITELADILEMPEDKLISVMGKENLSAILSLDMVLEETADNFSRTQVASTNRFEQPEASLLDNELKEMLKQGITSLKEAEQLVVSLYYEEELNMKQIAEVIGVSEPRVSQIHAKAINKLKEYMVNRKQMRREYVSGIL</sequence>
<feature type="domain" description="RNA polymerase sigma-70" evidence="5">
    <location>
        <begin position="217"/>
        <end position="243"/>
    </location>
</feature>
<evidence type="ECO:0000313" key="7">
    <source>
        <dbReference type="Proteomes" id="UP001523565"/>
    </source>
</evidence>
<dbReference type="Pfam" id="PF04545">
    <property type="entry name" value="Sigma70_r4"/>
    <property type="match status" value="1"/>
</dbReference>
<dbReference type="Pfam" id="PF04542">
    <property type="entry name" value="Sigma70_r2"/>
    <property type="match status" value="1"/>
</dbReference>
<reference evidence="6 7" key="1">
    <citation type="journal article" date="2022" name="Genome Biol. Evol.">
        <title>Host diet, physiology and behaviors set the stage for Lachnospiraceae cladogenesis.</title>
        <authorList>
            <person name="Vera-Ponce De Leon A."/>
            <person name="Schneider M."/>
            <person name="Jahnes B.C."/>
            <person name="Sadowski V."/>
            <person name="Camuy-Velez L.A."/>
            <person name="Duan J."/>
            <person name="Sabree Z.L."/>
        </authorList>
    </citation>
    <scope>NUCLEOTIDE SEQUENCE [LARGE SCALE GENOMIC DNA]</scope>
    <source>
        <strain evidence="6 7">PAL227</strain>
    </source>
</reference>
<dbReference type="InterPro" id="IPR007624">
    <property type="entry name" value="RNA_pol_sigma70_r3"/>
</dbReference>
<dbReference type="InterPro" id="IPR013324">
    <property type="entry name" value="RNA_pol_sigma_r3/r4-like"/>
</dbReference>
<accession>A0ABT1EH82</accession>
<dbReference type="NCBIfam" id="TIGR02937">
    <property type="entry name" value="sigma70-ECF"/>
    <property type="match status" value="1"/>
</dbReference>
<dbReference type="Pfam" id="PF04539">
    <property type="entry name" value="Sigma70_r3"/>
    <property type="match status" value="1"/>
</dbReference>
<dbReference type="InterPro" id="IPR007630">
    <property type="entry name" value="RNA_pol_sigma70_r4"/>
</dbReference>
<dbReference type="SUPFAM" id="SSF88946">
    <property type="entry name" value="Sigma2 domain of RNA polymerase sigma factors"/>
    <property type="match status" value="1"/>
</dbReference>
<dbReference type="Proteomes" id="UP001523565">
    <property type="component" value="Unassembled WGS sequence"/>
</dbReference>
<dbReference type="InterPro" id="IPR000943">
    <property type="entry name" value="RNA_pol_sigma70"/>
</dbReference>
<organism evidence="6 7">
    <name type="scientific">Ohessyouella blattaphilus</name>
    <dbReference type="NCBI Taxonomy" id="2949333"/>
    <lineage>
        <taxon>Bacteria</taxon>
        <taxon>Bacillati</taxon>
        <taxon>Bacillota</taxon>
        <taxon>Clostridia</taxon>
        <taxon>Lachnospirales</taxon>
        <taxon>Lachnospiraceae</taxon>
        <taxon>Ohessyouella</taxon>
    </lineage>
</organism>
<dbReference type="RefSeq" id="WP_262068043.1">
    <property type="nucleotide sequence ID" value="NZ_JAMXOC010000002.1"/>
</dbReference>
<comment type="caution">
    <text evidence="6">The sequence shown here is derived from an EMBL/GenBank/DDBJ whole genome shotgun (WGS) entry which is preliminary data.</text>
</comment>
<evidence type="ECO:0000256" key="3">
    <source>
        <dbReference type="ARBA" id="ARBA00023125"/>
    </source>
</evidence>
<dbReference type="PRINTS" id="PR00046">
    <property type="entry name" value="SIGMA70FCT"/>
</dbReference>
<dbReference type="Gene3D" id="1.20.140.160">
    <property type="match status" value="1"/>
</dbReference>
<dbReference type="PANTHER" id="PTHR30385">
    <property type="entry name" value="SIGMA FACTOR F FLAGELLAR"/>
    <property type="match status" value="1"/>
</dbReference>
<keyword evidence="7" id="KW-1185">Reference proteome</keyword>
<dbReference type="PANTHER" id="PTHR30385:SF7">
    <property type="entry name" value="RNA POLYMERASE SIGMA FACTOR FLIA"/>
    <property type="match status" value="1"/>
</dbReference>
<evidence type="ECO:0000259" key="5">
    <source>
        <dbReference type="PROSITE" id="PS00716"/>
    </source>
</evidence>
<name>A0ABT1EH82_9FIRM</name>
<dbReference type="CDD" id="cd06171">
    <property type="entry name" value="Sigma70_r4"/>
    <property type="match status" value="1"/>
</dbReference>
<evidence type="ECO:0000256" key="1">
    <source>
        <dbReference type="ARBA" id="ARBA00023015"/>
    </source>
</evidence>
<evidence type="ECO:0000313" key="6">
    <source>
        <dbReference type="EMBL" id="MCP1109137.1"/>
    </source>
</evidence>
<evidence type="ECO:0000256" key="4">
    <source>
        <dbReference type="ARBA" id="ARBA00023163"/>
    </source>
</evidence>
<dbReference type="InterPro" id="IPR007627">
    <property type="entry name" value="RNA_pol_sigma70_r2"/>
</dbReference>
<protein>
    <submittedName>
        <fullName evidence="6">FliA/WhiG family RNA polymerase sigma factor</fullName>
    </submittedName>
</protein>
<dbReference type="InterPro" id="IPR012845">
    <property type="entry name" value="RNA_pol_sigma_FliA_WhiG"/>
</dbReference>